<dbReference type="SUPFAM" id="SSF100950">
    <property type="entry name" value="NagB/RpiA/CoA transferase-like"/>
    <property type="match status" value="1"/>
</dbReference>
<dbReference type="SUPFAM" id="SSF46785">
    <property type="entry name" value="Winged helix' DNA-binding domain"/>
    <property type="match status" value="1"/>
</dbReference>
<dbReference type="Pfam" id="PF00455">
    <property type="entry name" value="DeoRC"/>
    <property type="match status" value="1"/>
</dbReference>
<dbReference type="Gene3D" id="3.40.50.10470">
    <property type="entry name" value="Translation initiation factor eif-2b, domain 2"/>
    <property type="match status" value="1"/>
</dbReference>
<keyword evidence="2" id="KW-0238">DNA-binding</keyword>
<protein>
    <submittedName>
        <fullName evidence="5">DeoR/GlpR transcriptional regulator</fullName>
    </submittedName>
</protein>
<dbReference type="SMART" id="SM00420">
    <property type="entry name" value="HTH_DEOR"/>
    <property type="match status" value="1"/>
</dbReference>
<dbReference type="GO" id="GO:0003700">
    <property type="term" value="F:DNA-binding transcription factor activity"/>
    <property type="evidence" value="ECO:0007669"/>
    <property type="project" value="InterPro"/>
</dbReference>
<gene>
    <name evidence="5" type="ORF">H8S37_13220</name>
</gene>
<dbReference type="InterPro" id="IPR018356">
    <property type="entry name" value="Tscrpt_reg_HTH_DeoR_CS"/>
</dbReference>
<accession>A0A923LKZ7</accession>
<dbReference type="Pfam" id="PF08220">
    <property type="entry name" value="HTH_DeoR"/>
    <property type="match status" value="1"/>
</dbReference>
<comment type="caution">
    <text evidence="5">The sequence shown here is derived from an EMBL/GenBank/DDBJ whole genome shotgun (WGS) entry which is preliminary data.</text>
</comment>
<dbReference type="EMBL" id="JACOPF010000003">
    <property type="protein sequence ID" value="MBC5689871.1"/>
    <property type="molecule type" value="Genomic_DNA"/>
</dbReference>
<name>A0A923LKZ7_9FIRM</name>
<dbReference type="PANTHER" id="PTHR30363">
    <property type="entry name" value="HTH-TYPE TRANSCRIPTIONAL REGULATOR SRLR-RELATED"/>
    <property type="match status" value="1"/>
</dbReference>
<evidence type="ECO:0000256" key="3">
    <source>
        <dbReference type="ARBA" id="ARBA00023163"/>
    </source>
</evidence>
<keyword evidence="6" id="KW-1185">Reference proteome</keyword>
<dbReference type="RefSeq" id="WP_186876538.1">
    <property type="nucleotide sequence ID" value="NZ_JACOPF010000003.1"/>
</dbReference>
<evidence type="ECO:0000259" key="4">
    <source>
        <dbReference type="PROSITE" id="PS51000"/>
    </source>
</evidence>
<keyword evidence="3" id="KW-0804">Transcription</keyword>
<dbReference type="InterPro" id="IPR050313">
    <property type="entry name" value="Carb_Metab_HTH_regulators"/>
</dbReference>
<feature type="domain" description="HTH deoR-type" evidence="4">
    <location>
        <begin position="8"/>
        <end position="63"/>
    </location>
</feature>
<dbReference type="InterPro" id="IPR036390">
    <property type="entry name" value="WH_DNA-bd_sf"/>
</dbReference>
<dbReference type="Proteomes" id="UP000652477">
    <property type="component" value="Unassembled WGS sequence"/>
</dbReference>
<dbReference type="Gene3D" id="1.10.10.10">
    <property type="entry name" value="Winged helix-like DNA-binding domain superfamily/Winged helix DNA-binding domain"/>
    <property type="match status" value="1"/>
</dbReference>
<dbReference type="PANTHER" id="PTHR30363:SF44">
    <property type="entry name" value="AGA OPERON TRANSCRIPTIONAL REPRESSOR-RELATED"/>
    <property type="match status" value="1"/>
</dbReference>
<evidence type="ECO:0000313" key="5">
    <source>
        <dbReference type="EMBL" id="MBC5689871.1"/>
    </source>
</evidence>
<dbReference type="PROSITE" id="PS00894">
    <property type="entry name" value="HTH_DEOR_1"/>
    <property type="match status" value="1"/>
</dbReference>
<proteinExistence type="predicted"/>
<sequence>MKTSKEEIISRHSKIIHYLRKNNYIKVSELAGIFHVSDTTIRRDIHLLANYGEAIRCKNNVCILDINRSHPKFDNETGASACSEEKDIIAQYAASLIEDGDTVFFNSSSTVLRIIPYIKNKAVTIITNNGRSLFTDRDSSTELVLIGGEVIGNTKMGNAKMYTTGNLAVEAIQKISSTKCILGVSGISAKGGLTSMAVQDPAINQAMIQHCDGPVIIVADHRKVGIQHSFFFGNLSDVSCLITDADSDMTELEKIKEAGVEVVIADS</sequence>
<dbReference type="AlphaFoldDB" id="A0A923LKZ7"/>
<dbReference type="InterPro" id="IPR001034">
    <property type="entry name" value="DeoR_HTH"/>
</dbReference>
<evidence type="ECO:0000313" key="6">
    <source>
        <dbReference type="Proteomes" id="UP000652477"/>
    </source>
</evidence>
<dbReference type="SMART" id="SM01134">
    <property type="entry name" value="DeoRC"/>
    <property type="match status" value="1"/>
</dbReference>
<dbReference type="InterPro" id="IPR037171">
    <property type="entry name" value="NagB/RpiA_transferase-like"/>
</dbReference>
<dbReference type="InterPro" id="IPR014036">
    <property type="entry name" value="DeoR-like_C"/>
</dbReference>
<dbReference type="GO" id="GO:0003677">
    <property type="term" value="F:DNA binding"/>
    <property type="evidence" value="ECO:0007669"/>
    <property type="project" value="UniProtKB-KW"/>
</dbReference>
<dbReference type="InterPro" id="IPR042529">
    <property type="entry name" value="IF_2B-like_C"/>
</dbReference>
<dbReference type="InterPro" id="IPR036388">
    <property type="entry name" value="WH-like_DNA-bd_sf"/>
</dbReference>
<keyword evidence="1" id="KW-0805">Transcription regulation</keyword>
<organism evidence="5 6">
    <name type="scientific">Mediterraneibacter hominis</name>
    <dbReference type="NCBI Taxonomy" id="2763054"/>
    <lineage>
        <taxon>Bacteria</taxon>
        <taxon>Bacillati</taxon>
        <taxon>Bacillota</taxon>
        <taxon>Clostridia</taxon>
        <taxon>Lachnospirales</taxon>
        <taxon>Lachnospiraceae</taxon>
        <taxon>Mediterraneibacter</taxon>
    </lineage>
</organism>
<reference evidence="5" key="1">
    <citation type="submission" date="2020-08" db="EMBL/GenBank/DDBJ databases">
        <title>Genome public.</title>
        <authorList>
            <person name="Liu C."/>
            <person name="Sun Q."/>
        </authorList>
    </citation>
    <scope>NUCLEOTIDE SEQUENCE</scope>
    <source>
        <strain evidence="5">NSJ-55</strain>
    </source>
</reference>
<dbReference type="PROSITE" id="PS51000">
    <property type="entry name" value="HTH_DEOR_2"/>
    <property type="match status" value="1"/>
</dbReference>
<evidence type="ECO:0000256" key="2">
    <source>
        <dbReference type="ARBA" id="ARBA00023125"/>
    </source>
</evidence>
<evidence type="ECO:0000256" key="1">
    <source>
        <dbReference type="ARBA" id="ARBA00023015"/>
    </source>
</evidence>